<dbReference type="InterPro" id="IPR014717">
    <property type="entry name" value="Transl_elong_EF1B/ribsomal_bS6"/>
</dbReference>
<dbReference type="EMBL" id="VLLN01000011">
    <property type="protein sequence ID" value="TWJ19151.1"/>
    <property type="molecule type" value="Genomic_DNA"/>
</dbReference>
<dbReference type="GO" id="GO:0043107">
    <property type="term" value="P:type IV pilus-dependent motility"/>
    <property type="evidence" value="ECO:0007669"/>
    <property type="project" value="InterPro"/>
</dbReference>
<comment type="caution">
    <text evidence="1">The sequence shown here is derived from an EMBL/GenBank/DDBJ whole genome shotgun (WGS) entry which is preliminary data.</text>
</comment>
<organism evidence="1 2">
    <name type="scientific">Geobacter argillaceus</name>
    <dbReference type="NCBI Taxonomy" id="345631"/>
    <lineage>
        <taxon>Bacteria</taxon>
        <taxon>Pseudomonadati</taxon>
        <taxon>Thermodesulfobacteriota</taxon>
        <taxon>Desulfuromonadia</taxon>
        <taxon>Geobacterales</taxon>
        <taxon>Geobacteraceae</taxon>
        <taxon>Geobacter</taxon>
    </lineage>
</organism>
<name>A0A562VN07_9BACT</name>
<dbReference type="Gene3D" id="3.30.70.60">
    <property type="match status" value="1"/>
</dbReference>
<gene>
    <name evidence="1" type="ORF">JN12_02098</name>
</gene>
<dbReference type="AlphaFoldDB" id="A0A562VN07"/>
<evidence type="ECO:0000313" key="2">
    <source>
        <dbReference type="Proteomes" id="UP000319449"/>
    </source>
</evidence>
<dbReference type="RefSeq" id="WP_145022323.1">
    <property type="nucleotide sequence ID" value="NZ_VLLN01000011.1"/>
</dbReference>
<evidence type="ECO:0000313" key="1">
    <source>
        <dbReference type="EMBL" id="TWJ19151.1"/>
    </source>
</evidence>
<sequence length="183" mass="20929">MTRKQVLDIARQRRIPLAAIVLLLVANVLAYGYLTAYQQPELDRIRGEWFAKRRMAVGEKDQSRPALYAQGVRELEEWRARVMVKKDFAPFLSRLFSSASRRNLQLAGITYKPAVESGKSMTSYAIGFSVKGKYGEIKSFLSDLLAMREMVVVDGIDLSNSKSTEEQVELRMQLTAYFRLERP</sequence>
<dbReference type="OrthoDB" id="5396539at2"/>
<dbReference type="Proteomes" id="UP000319449">
    <property type="component" value="Unassembled WGS sequence"/>
</dbReference>
<dbReference type="GO" id="GO:0043683">
    <property type="term" value="P:type IV pilus assembly"/>
    <property type="evidence" value="ECO:0007669"/>
    <property type="project" value="InterPro"/>
</dbReference>
<accession>A0A562VN07</accession>
<keyword evidence="2" id="KW-1185">Reference proteome</keyword>
<dbReference type="Pfam" id="PF04350">
    <property type="entry name" value="PilO"/>
    <property type="match status" value="1"/>
</dbReference>
<dbReference type="InterPro" id="IPR007445">
    <property type="entry name" value="PilO"/>
</dbReference>
<protein>
    <submittedName>
        <fullName evidence="1">Type IV pilus assembly protein PilO</fullName>
    </submittedName>
</protein>
<reference evidence="1 2" key="1">
    <citation type="submission" date="2019-07" db="EMBL/GenBank/DDBJ databases">
        <title>Genomic Encyclopedia of Archaeal and Bacterial Type Strains, Phase II (KMG-II): from individual species to whole genera.</title>
        <authorList>
            <person name="Goeker M."/>
        </authorList>
    </citation>
    <scope>NUCLEOTIDE SEQUENCE [LARGE SCALE GENOMIC DNA]</scope>
    <source>
        <strain evidence="1 2">ATCC BAA-1139</strain>
    </source>
</reference>
<proteinExistence type="predicted"/>